<keyword evidence="1" id="KW-0812">Transmembrane</keyword>
<dbReference type="EMBL" id="LGRX02035579">
    <property type="protein sequence ID" value="KAK3233999.1"/>
    <property type="molecule type" value="Genomic_DNA"/>
</dbReference>
<keyword evidence="3" id="KW-1185">Reference proteome</keyword>
<keyword evidence="1" id="KW-1133">Transmembrane helix</keyword>
<evidence type="ECO:0000313" key="2">
    <source>
        <dbReference type="EMBL" id="KAK3233999.1"/>
    </source>
</evidence>
<evidence type="ECO:0000313" key="3">
    <source>
        <dbReference type="Proteomes" id="UP001190700"/>
    </source>
</evidence>
<reference evidence="2 3" key="1">
    <citation type="journal article" date="2015" name="Genome Biol. Evol.">
        <title>Comparative Genomics of a Bacterivorous Green Alga Reveals Evolutionary Causalities and Consequences of Phago-Mixotrophic Mode of Nutrition.</title>
        <authorList>
            <person name="Burns J.A."/>
            <person name="Paasch A."/>
            <person name="Narechania A."/>
            <person name="Kim E."/>
        </authorList>
    </citation>
    <scope>NUCLEOTIDE SEQUENCE [LARGE SCALE GENOMIC DNA]</scope>
    <source>
        <strain evidence="2 3">PLY_AMNH</strain>
    </source>
</reference>
<organism evidence="2 3">
    <name type="scientific">Cymbomonas tetramitiformis</name>
    <dbReference type="NCBI Taxonomy" id="36881"/>
    <lineage>
        <taxon>Eukaryota</taxon>
        <taxon>Viridiplantae</taxon>
        <taxon>Chlorophyta</taxon>
        <taxon>Pyramimonadophyceae</taxon>
        <taxon>Pyramimonadales</taxon>
        <taxon>Pyramimonadaceae</taxon>
        <taxon>Cymbomonas</taxon>
    </lineage>
</organism>
<evidence type="ECO:0000256" key="1">
    <source>
        <dbReference type="SAM" id="Phobius"/>
    </source>
</evidence>
<gene>
    <name evidence="2" type="ORF">CYMTET_55728</name>
</gene>
<dbReference type="AlphaFoldDB" id="A0AAE0BDK8"/>
<keyword evidence="1" id="KW-0472">Membrane</keyword>
<accession>A0AAE0BDK8</accession>
<dbReference type="Proteomes" id="UP001190700">
    <property type="component" value="Unassembled WGS sequence"/>
</dbReference>
<name>A0AAE0BDK8_9CHLO</name>
<proteinExistence type="predicted"/>
<feature type="transmembrane region" description="Helical" evidence="1">
    <location>
        <begin position="96"/>
        <end position="118"/>
    </location>
</feature>
<comment type="caution">
    <text evidence="2">The sequence shown here is derived from an EMBL/GenBank/DDBJ whole genome shotgun (WGS) entry which is preliminary data.</text>
</comment>
<sequence>MLEVQEKIARQGRTARRAAALCPLPPARSEHDFFGFTVHPVAEQGDGGQLVVQRGGGDEIGCVPCGQGTAPVPEISAVSTRTVGCGTPPFGASQRLFWAVCMLCLCVGTVGAFSRLAYEHPASMVAVHSQGVWRCTAGGCMLDVQVLPPDVYDDVMNALRAGGAVPAGSAAGAGGATAAGGAAGAAGAYAAGGAAAGCAADYDE</sequence>
<protein>
    <submittedName>
        <fullName evidence="2">Uncharacterized protein</fullName>
    </submittedName>
</protein>